<dbReference type="Gene3D" id="1.10.10.10">
    <property type="entry name" value="Winged helix-like DNA-binding domain superfamily/Winged helix DNA-binding domain"/>
    <property type="match status" value="1"/>
</dbReference>
<organism evidence="2 3">
    <name type="scientific">Ectobacillus funiculus</name>
    <dbReference type="NCBI Taxonomy" id="137993"/>
    <lineage>
        <taxon>Bacteria</taxon>
        <taxon>Bacillati</taxon>
        <taxon>Bacillota</taxon>
        <taxon>Bacilli</taxon>
        <taxon>Bacillales</taxon>
        <taxon>Bacillaceae</taxon>
        <taxon>Ectobacillus</taxon>
    </lineage>
</organism>
<dbReference type="PANTHER" id="PTHR33169:SF25">
    <property type="entry name" value="DNA-BINDING PROTEIN YIZB-RELATED"/>
    <property type="match status" value="1"/>
</dbReference>
<feature type="domain" description="Transcription regulator PadR N-terminal" evidence="1">
    <location>
        <begin position="14"/>
        <end position="88"/>
    </location>
</feature>
<gene>
    <name evidence="2" type="ORF">ACFFMS_10125</name>
</gene>
<dbReference type="InterPro" id="IPR036390">
    <property type="entry name" value="WH_DNA-bd_sf"/>
</dbReference>
<protein>
    <submittedName>
        <fullName evidence="2">PadR family transcriptional regulator</fullName>
    </submittedName>
</protein>
<evidence type="ECO:0000313" key="3">
    <source>
        <dbReference type="Proteomes" id="UP001589609"/>
    </source>
</evidence>
<dbReference type="RefSeq" id="WP_379949123.1">
    <property type="nucleotide sequence ID" value="NZ_JBHMAF010000042.1"/>
</dbReference>
<dbReference type="Proteomes" id="UP001589609">
    <property type="component" value="Unassembled WGS sequence"/>
</dbReference>
<dbReference type="PANTHER" id="PTHR33169">
    <property type="entry name" value="PADR-FAMILY TRANSCRIPTIONAL REGULATOR"/>
    <property type="match status" value="1"/>
</dbReference>
<dbReference type="EMBL" id="JBHMAF010000042">
    <property type="protein sequence ID" value="MFB9758838.1"/>
    <property type="molecule type" value="Genomic_DNA"/>
</dbReference>
<dbReference type="InterPro" id="IPR036388">
    <property type="entry name" value="WH-like_DNA-bd_sf"/>
</dbReference>
<comment type="caution">
    <text evidence="2">The sequence shown here is derived from an EMBL/GenBank/DDBJ whole genome shotgun (WGS) entry which is preliminary data.</text>
</comment>
<proteinExistence type="predicted"/>
<accession>A0ABV5WE02</accession>
<dbReference type="Pfam" id="PF03551">
    <property type="entry name" value="PadR"/>
    <property type="match status" value="1"/>
</dbReference>
<evidence type="ECO:0000259" key="1">
    <source>
        <dbReference type="Pfam" id="PF03551"/>
    </source>
</evidence>
<evidence type="ECO:0000313" key="2">
    <source>
        <dbReference type="EMBL" id="MFB9758838.1"/>
    </source>
</evidence>
<sequence length="113" mass="12956">MDKEILKGSIYILLLSIIAQHNTYGYEIVQKLKQHSNQSYSMSQGTLYPALKRMEQRTLIESYWGESDTGMKRKFYRITAAGRLELQEKLTAWDQITELIQICRKGASAAHGA</sequence>
<keyword evidence="3" id="KW-1185">Reference proteome</keyword>
<dbReference type="InterPro" id="IPR052509">
    <property type="entry name" value="Metal_resp_DNA-bind_regulator"/>
</dbReference>
<dbReference type="InterPro" id="IPR005149">
    <property type="entry name" value="Tscrpt_reg_PadR_N"/>
</dbReference>
<dbReference type="SUPFAM" id="SSF46785">
    <property type="entry name" value="Winged helix' DNA-binding domain"/>
    <property type="match status" value="1"/>
</dbReference>
<name>A0ABV5WE02_9BACI</name>
<reference evidence="2 3" key="1">
    <citation type="submission" date="2024-09" db="EMBL/GenBank/DDBJ databases">
        <authorList>
            <person name="Sun Q."/>
            <person name="Mori K."/>
        </authorList>
    </citation>
    <scope>NUCLEOTIDE SEQUENCE [LARGE SCALE GENOMIC DNA]</scope>
    <source>
        <strain evidence="2 3">JCM 11201</strain>
    </source>
</reference>